<feature type="transmembrane region" description="Helical" evidence="9">
    <location>
        <begin position="307"/>
        <end position="334"/>
    </location>
</feature>
<feature type="transmembrane region" description="Helical" evidence="9">
    <location>
        <begin position="346"/>
        <end position="371"/>
    </location>
</feature>
<evidence type="ECO:0000256" key="2">
    <source>
        <dbReference type="ARBA" id="ARBA00009749"/>
    </source>
</evidence>
<reference evidence="11 12" key="2">
    <citation type="journal article" date="2011" name="Stand. Genomic Sci.">
        <title>Complete genome sequence of Desulfurococcus mucosus type strain (O7/1).</title>
        <authorList>
            <person name="Wirth R."/>
            <person name="Chertkov O."/>
            <person name="Held B."/>
            <person name="Lapidus A."/>
            <person name="Nolan M."/>
            <person name="Lucas S."/>
            <person name="Hammon N."/>
            <person name="Deshpande S."/>
            <person name="Cheng J.F."/>
            <person name="Tapia R."/>
            <person name="Han C."/>
            <person name="Goodwin L."/>
            <person name="Pitluck S."/>
            <person name="Liolios K."/>
            <person name="Ioanna P."/>
            <person name="Ivanova N."/>
            <person name="Mavromatis K."/>
            <person name="Mikhailova N."/>
            <person name="Pati A."/>
            <person name="Chen A."/>
            <person name="Palaniappan K."/>
            <person name="Land M."/>
            <person name="Hauser L."/>
            <person name="Chang Y.J."/>
            <person name="Jeffries C.D."/>
            <person name="Bilek Y."/>
            <person name="Hader T."/>
            <person name="Rohde M."/>
            <person name="Spring S."/>
            <person name="Sikorski J."/>
            <person name="Goker M."/>
            <person name="Woyke T."/>
            <person name="Bristow J."/>
            <person name="Eisen J.A."/>
            <person name="Markowitz V."/>
            <person name="Hugenholtz P."/>
            <person name="Kyrpides N.C."/>
            <person name="Klenk H.P."/>
        </authorList>
    </citation>
    <scope>NUCLEOTIDE SEQUENCE [LARGE SCALE GENOMIC DNA]</scope>
    <source>
        <strain evidence="12">ATCC 35584 / DSM 2162 / JCM 9187 / O7/1</strain>
    </source>
</reference>
<comment type="subcellular location">
    <subcellularLocation>
        <location evidence="1">Membrane</location>
        <topology evidence="1">Multi-pass membrane protein</topology>
    </subcellularLocation>
</comment>
<evidence type="ECO:0000256" key="9">
    <source>
        <dbReference type="SAM" id="Phobius"/>
    </source>
</evidence>
<accession>E8R8X7</accession>
<dbReference type="STRING" id="765177.Desmu_0645"/>
<name>E8R8X7_DESM0</name>
<feature type="transmembrane region" description="Helical" evidence="9">
    <location>
        <begin position="239"/>
        <end position="259"/>
    </location>
</feature>
<dbReference type="SUPFAM" id="SSF161093">
    <property type="entry name" value="MgtE membrane domain-like"/>
    <property type="match status" value="2"/>
</dbReference>
<dbReference type="Gene3D" id="1.10.357.20">
    <property type="entry name" value="SLC41 divalent cation transporters, integral membrane domain"/>
    <property type="match status" value="2"/>
</dbReference>
<proteinExistence type="inferred from homology"/>
<evidence type="ECO:0000256" key="5">
    <source>
        <dbReference type="ARBA" id="ARBA00022842"/>
    </source>
</evidence>
<feature type="transmembrane region" description="Helical" evidence="9">
    <location>
        <begin position="76"/>
        <end position="100"/>
    </location>
</feature>
<protein>
    <submittedName>
        <fullName evidence="11">MgtE integral membrane region</fullName>
    </submittedName>
</protein>
<evidence type="ECO:0000256" key="3">
    <source>
        <dbReference type="ARBA" id="ARBA00022448"/>
    </source>
</evidence>
<keyword evidence="7" id="KW-0406">Ion transport</keyword>
<dbReference type="PANTHER" id="PTHR16228">
    <property type="entry name" value="DIVALENT CATION TRANSPORTER SOLUTE CARRIER FAMILY 41"/>
    <property type="match status" value="1"/>
</dbReference>
<keyword evidence="5" id="KW-0460">Magnesium</keyword>
<dbReference type="OrthoDB" id="86118at2157"/>
<keyword evidence="8 9" id="KW-0472">Membrane</keyword>
<feature type="domain" description="SLC41A/MgtE integral membrane" evidence="10">
    <location>
        <begin position="244"/>
        <end position="364"/>
    </location>
</feature>
<dbReference type="GO" id="GO:0016020">
    <property type="term" value="C:membrane"/>
    <property type="evidence" value="ECO:0007669"/>
    <property type="project" value="UniProtKB-SubCell"/>
</dbReference>
<evidence type="ECO:0000256" key="6">
    <source>
        <dbReference type="ARBA" id="ARBA00022989"/>
    </source>
</evidence>
<feature type="domain" description="SLC41A/MgtE integral membrane" evidence="10">
    <location>
        <begin position="35"/>
        <end position="165"/>
    </location>
</feature>
<feature type="transmembrane region" description="Helical" evidence="9">
    <location>
        <begin position="280"/>
        <end position="301"/>
    </location>
</feature>
<reference evidence="12" key="1">
    <citation type="submission" date="2010-11" db="EMBL/GenBank/DDBJ databases">
        <title>The complete genome of Desulfurococcus mucosus DSM 2162.</title>
        <authorList>
            <consortium name="US DOE Joint Genome Institute (JGI-PGF)"/>
            <person name="Lucas S."/>
            <person name="Copeland A."/>
            <person name="Lapidus A."/>
            <person name="Bruce D."/>
            <person name="Goodwin L."/>
            <person name="Pitluck S."/>
            <person name="Kyrpides N."/>
            <person name="Mavromatis K."/>
            <person name="Pagani I."/>
            <person name="Ivanova N."/>
            <person name="Ovchinnikova G."/>
            <person name="Chertkov O."/>
            <person name="Held B."/>
            <person name="Brettin T."/>
            <person name="Detter J.C."/>
            <person name="Tapia R."/>
            <person name="Han C."/>
            <person name="Land M."/>
            <person name="Hauser L."/>
            <person name="Markowitz V."/>
            <person name="Cheng J.-F."/>
            <person name="Hugenholtz P."/>
            <person name="Woyke T."/>
            <person name="Wu D."/>
            <person name="Wirth R."/>
            <person name="Bilek Y."/>
            <person name="Hader T."/>
            <person name="Klenk H.-P."/>
            <person name="Eisen J.A."/>
        </authorList>
    </citation>
    <scope>NUCLEOTIDE SEQUENCE [LARGE SCALE GENOMIC DNA]</scope>
    <source>
        <strain evidence="12">ATCC 35584 / DSM 2162 / JCM 9187 / O7/1</strain>
    </source>
</reference>
<dbReference type="GO" id="GO:0008324">
    <property type="term" value="F:monoatomic cation transmembrane transporter activity"/>
    <property type="evidence" value="ECO:0007669"/>
    <property type="project" value="InterPro"/>
</dbReference>
<evidence type="ECO:0000256" key="4">
    <source>
        <dbReference type="ARBA" id="ARBA00022692"/>
    </source>
</evidence>
<organism evidence="11 12">
    <name type="scientific">Desulfurococcus mucosus (strain ATCC 35584 / DSM 2162 / JCM 9187 / O7/1)</name>
    <dbReference type="NCBI Taxonomy" id="765177"/>
    <lineage>
        <taxon>Archaea</taxon>
        <taxon>Thermoproteota</taxon>
        <taxon>Thermoprotei</taxon>
        <taxon>Desulfurococcales</taxon>
        <taxon>Desulfurococcaceae</taxon>
        <taxon>Desulfurococcus</taxon>
    </lineage>
</organism>
<dbReference type="HOGENOM" id="CLU_054505_0_0_2"/>
<gene>
    <name evidence="11" type="ordered locus">Desmu_0645</name>
</gene>
<evidence type="ECO:0000256" key="7">
    <source>
        <dbReference type="ARBA" id="ARBA00023065"/>
    </source>
</evidence>
<evidence type="ECO:0000256" key="8">
    <source>
        <dbReference type="ARBA" id="ARBA00023136"/>
    </source>
</evidence>
<dbReference type="PANTHER" id="PTHR16228:SF7">
    <property type="entry name" value="SLC41A_MGTE INTEGRAL MEMBRANE DOMAIN-CONTAINING PROTEIN"/>
    <property type="match status" value="1"/>
</dbReference>
<sequence precursor="true">MVPLLVLAVGEVVAGLTLRFNIDLLTAYPVLMIVIPGLMDLRGDVYGAIGYRLTTALHLGEVEPRFFTRFNLFNTLTGYVVSLIVSLELSILGAVLSYVFNMAMMDPVSLLFAVTASTIIVFAILNPVVTASTITLFKKGVDPSGFVAVVVTGVGDALTPFTLLSVSLMLGSLPQLVKAVFVVAVVASIGVAYTYLVRVRQERPVMENTASSIIAASGSSLGGFIAASSLGTLAKAPEVLGVLPAFNALIGASMGHIGNIMNIELHIRGRLSHREYRRRILVEAAATFTSVLAAYVVVLASGSGSTWASSLMVVSLSFIIVYFLSAFTTMYLTLESFKHGWDPDNIVFPLMTTFADFNGYLVVSLILGFILGH</sequence>
<dbReference type="Pfam" id="PF01769">
    <property type="entry name" value="MgtE"/>
    <property type="match status" value="2"/>
</dbReference>
<feature type="transmembrane region" description="Helical" evidence="9">
    <location>
        <begin position="209"/>
        <end position="227"/>
    </location>
</feature>
<feature type="transmembrane region" description="Helical" evidence="9">
    <location>
        <begin position="112"/>
        <end position="134"/>
    </location>
</feature>
<dbReference type="KEGG" id="dmu:Desmu_0645"/>
<dbReference type="AlphaFoldDB" id="E8R8X7"/>
<dbReference type="Proteomes" id="UP000001068">
    <property type="component" value="Chromosome"/>
</dbReference>
<dbReference type="EMBL" id="CP002363">
    <property type="protein sequence ID" value="ADV64953.1"/>
    <property type="molecule type" value="Genomic_DNA"/>
</dbReference>
<dbReference type="eggNOG" id="arCOG00624">
    <property type="taxonomic scope" value="Archaea"/>
</dbReference>
<dbReference type="InterPro" id="IPR006667">
    <property type="entry name" value="SLC41_membr_dom"/>
</dbReference>
<keyword evidence="3" id="KW-0813">Transport</keyword>
<keyword evidence="4 9" id="KW-0812">Transmembrane</keyword>
<feature type="transmembrane region" description="Helical" evidence="9">
    <location>
        <begin position="24"/>
        <end position="41"/>
    </location>
</feature>
<feature type="transmembrane region" description="Helical" evidence="9">
    <location>
        <begin position="146"/>
        <end position="170"/>
    </location>
</feature>
<evidence type="ECO:0000313" key="11">
    <source>
        <dbReference type="EMBL" id="ADV64953.1"/>
    </source>
</evidence>
<evidence type="ECO:0000313" key="12">
    <source>
        <dbReference type="Proteomes" id="UP000001068"/>
    </source>
</evidence>
<evidence type="ECO:0000256" key="1">
    <source>
        <dbReference type="ARBA" id="ARBA00004141"/>
    </source>
</evidence>
<feature type="transmembrane region" description="Helical" evidence="9">
    <location>
        <begin position="176"/>
        <end position="197"/>
    </location>
</feature>
<keyword evidence="6 9" id="KW-1133">Transmembrane helix</keyword>
<comment type="similarity">
    <text evidence="2">Belongs to the SLC41A transporter family.</text>
</comment>
<dbReference type="InterPro" id="IPR045349">
    <property type="entry name" value="SLC41A1-3"/>
</dbReference>
<evidence type="ECO:0000259" key="10">
    <source>
        <dbReference type="Pfam" id="PF01769"/>
    </source>
</evidence>
<dbReference type="InterPro" id="IPR036739">
    <property type="entry name" value="SLC41_membr_dom_sf"/>
</dbReference>
<keyword evidence="12" id="KW-1185">Reference proteome</keyword>